<evidence type="ECO:0000256" key="21">
    <source>
        <dbReference type="ARBA" id="ARBA00047969"/>
    </source>
</evidence>
<sequence length="201" mass="22550">MYLFLKRRAIFVHLFFLKRDSCRDWEAAVEYRVLFKQPHSKNCFVCGYANDAGLKSTFYVLENGYLLAMFTPLEVHQSYPGRLHGGVTAAILDEAIGRVINQSPNSEVWGVTLDFSLRFRKPIPLGEPLRVVCRLTKETGRSFSGEGRLLLGDGSVAAEGHGRYLKMKIDSIADMDVAGDEWVNLSQDTDLQVVTLSGPLF</sequence>
<comment type="catalytic activity">
    <reaction evidence="19">
        <text>octanoyl-CoA + H2O = octanoate + CoA + H(+)</text>
        <dbReference type="Rhea" id="RHEA:30143"/>
        <dbReference type="ChEBI" id="CHEBI:15377"/>
        <dbReference type="ChEBI" id="CHEBI:15378"/>
        <dbReference type="ChEBI" id="CHEBI:25646"/>
        <dbReference type="ChEBI" id="CHEBI:57287"/>
        <dbReference type="ChEBI" id="CHEBI:57386"/>
    </reaction>
    <physiologicalReaction direction="left-to-right" evidence="19">
        <dbReference type="Rhea" id="RHEA:30144"/>
    </physiologicalReaction>
</comment>
<comment type="subcellular location">
    <subcellularLocation>
        <location evidence="3">Cell projection</location>
        <location evidence="3">Ruffle membrane</location>
    </subcellularLocation>
    <subcellularLocation>
        <location evidence="2">Cytoplasm</location>
    </subcellularLocation>
    <subcellularLocation>
        <location evidence="1">Membrane</location>
        <topology evidence="1">Peripheral membrane protein</topology>
    </subcellularLocation>
</comment>
<evidence type="ECO:0000256" key="4">
    <source>
        <dbReference type="ARBA" id="ARBA00022475"/>
    </source>
</evidence>
<comment type="catalytic activity">
    <reaction evidence="14">
        <text>(9Z)-octadecenoyl-CoA + H2O = (9Z)-octadecenoate + CoA + H(+)</text>
        <dbReference type="Rhea" id="RHEA:40139"/>
        <dbReference type="ChEBI" id="CHEBI:15377"/>
        <dbReference type="ChEBI" id="CHEBI:15378"/>
        <dbReference type="ChEBI" id="CHEBI:30823"/>
        <dbReference type="ChEBI" id="CHEBI:57287"/>
        <dbReference type="ChEBI" id="CHEBI:57387"/>
    </reaction>
    <physiologicalReaction direction="left-to-right" evidence="14">
        <dbReference type="Rhea" id="RHEA:40140"/>
    </physiologicalReaction>
</comment>
<evidence type="ECO:0000313" key="26">
    <source>
        <dbReference type="Proteomes" id="UP000000602"/>
    </source>
</evidence>
<keyword evidence="4" id="KW-1003">Cell membrane</keyword>
<dbReference type="PANTHER" id="PTHR12418:SF19">
    <property type="entry name" value="ACYL-COENZYME A THIOESTERASE THEM4"/>
    <property type="match status" value="1"/>
</dbReference>
<dbReference type="InterPro" id="IPR029069">
    <property type="entry name" value="HotDog_dom_sf"/>
</dbReference>
<evidence type="ECO:0000256" key="15">
    <source>
        <dbReference type="ARBA" id="ARBA00038456"/>
    </source>
</evidence>
<accession>Q6AIJ0</accession>
<evidence type="ECO:0000259" key="24">
    <source>
        <dbReference type="Pfam" id="PF03061"/>
    </source>
</evidence>
<evidence type="ECO:0000256" key="7">
    <source>
        <dbReference type="ARBA" id="ARBA00022801"/>
    </source>
</evidence>
<evidence type="ECO:0000256" key="14">
    <source>
        <dbReference type="ARBA" id="ARBA00037002"/>
    </source>
</evidence>
<evidence type="ECO:0000256" key="18">
    <source>
        <dbReference type="ARBA" id="ARBA00043210"/>
    </source>
</evidence>
<dbReference type="PANTHER" id="PTHR12418">
    <property type="entry name" value="ACYL-COENZYME A THIOESTERASE THEM4"/>
    <property type="match status" value="1"/>
</dbReference>
<dbReference type="HOGENOM" id="CLU_089876_6_2_7"/>
<dbReference type="CDD" id="cd03443">
    <property type="entry name" value="PaaI_thioesterase"/>
    <property type="match status" value="1"/>
</dbReference>
<evidence type="ECO:0000256" key="2">
    <source>
        <dbReference type="ARBA" id="ARBA00004496"/>
    </source>
</evidence>
<evidence type="ECO:0000256" key="20">
    <source>
        <dbReference type="ARBA" id="ARBA00047734"/>
    </source>
</evidence>
<dbReference type="Proteomes" id="UP000000602">
    <property type="component" value="Chromosome"/>
</dbReference>
<proteinExistence type="inferred from homology"/>
<name>Q6AIJ0_DESPS</name>
<dbReference type="GO" id="GO:0016020">
    <property type="term" value="C:membrane"/>
    <property type="evidence" value="ECO:0007669"/>
    <property type="project" value="UniProtKB-SubCell"/>
</dbReference>
<evidence type="ECO:0000256" key="6">
    <source>
        <dbReference type="ARBA" id="ARBA00022703"/>
    </source>
</evidence>
<dbReference type="GO" id="GO:0016790">
    <property type="term" value="F:thiolester hydrolase activity"/>
    <property type="evidence" value="ECO:0007669"/>
    <property type="project" value="UniProtKB-ARBA"/>
</dbReference>
<comment type="catalytic activity">
    <reaction evidence="22">
        <text>dodecanoyl-CoA + H2O = dodecanoate + CoA + H(+)</text>
        <dbReference type="Rhea" id="RHEA:30135"/>
        <dbReference type="ChEBI" id="CHEBI:15377"/>
        <dbReference type="ChEBI" id="CHEBI:15378"/>
        <dbReference type="ChEBI" id="CHEBI:18262"/>
        <dbReference type="ChEBI" id="CHEBI:57287"/>
        <dbReference type="ChEBI" id="CHEBI:57375"/>
    </reaction>
    <physiologicalReaction direction="left-to-right" evidence="22">
        <dbReference type="Rhea" id="RHEA:30136"/>
    </physiologicalReaction>
</comment>
<evidence type="ECO:0000256" key="8">
    <source>
        <dbReference type="ARBA" id="ARBA00022832"/>
    </source>
</evidence>
<dbReference type="Pfam" id="PF03061">
    <property type="entry name" value="4HBT"/>
    <property type="match status" value="1"/>
</dbReference>
<evidence type="ECO:0000256" key="5">
    <source>
        <dbReference type="ARBA" id="ARBA00022490"/>
    </source>
</evidence>
<dbReference type="InterPro" id="IPR052365">
    <property type="entry name" value="THEM4/THEM5_acyl-CoA_thioest"/>
</dbReference>
<comment type="catalytic activity">
    <reaction evidence="20">
        <text>hexadecanoyl-CoA + H2O = hexadecanoate + CoA + H(+)</text>
        <dbReference type="Rhea" id="RHEA:16645"/>
        <dbReference type="ChEBI" id="CHEBI:7896"/>
        <dbReference type="ChEBI" id="CHEBI:15377"/>
        <dbReference type="ChEBI" id="CHEBI:15378"/>
        <dbReference type="ChEBI" id="CHEBI:57287"/>
        <dbReference type="ChEBI" id="CHEBI:57379"/>
        <dbReference type="EC" id="3.1.2.2"/>
    </reaction>
    <physiologicalReaction direction="left-to-right" evidence="20">
        <dbReference type="Rhea" id="RHEA:16646"/>
    </physiologicalReaction>
</comment>
<dbReference type="AlphaFoldDB" id="Q6AIJ0"/>
<dbReference type="EC" id="3.1.2.2" evidence="16"/>
<organism evidence="25 26">
    <name type="scientific">Desulfotalea psychrophila (strain LSv54 / DSM 12343)</name>
    <dbReference type="NCBI Taxonomy" id="177439"/>
    <lineage>
        <taxon>Bacteria</taxon>
        <taxon>Pseudomonadati</taxon>
        <taxon>Thermodesulfobacteriota</taxon>
        <taxon>Desulfobulbia</taxon>
        <taxon>Desulfobulbales</taxon>
        <taxon>Desulfocapsaceae</taxon>
        <taxon>Desulfotalea</taxon>
    </lineage>
</organism>
<keyword evidence="10" id="KW-0443">Lipid metabolism</keyword>
<comment type="similarity">
    <text evidence="15">Belongs to the THEM4/THEM5 thioesterase family.</text>
</comment>
<keyword evidence="12" id="KW-0966">Cell projection</keyword>
<evidence type="ECO:0000256" key="11">
    <source>
        <dbReference type="ARBA" id="ARBA00023136"/>
    </source>
</evidence>
<evidence type="ECO:0000256" key="19">
    <source>
        <dbReference type="ARBA" id="ARBA00047588"/>
    </source>
</evidence>
<evidence type="ECO:0000256" key="16">
    <source>
        <dbReference type="ARBA" id="ARBA00038848"/>
    </source>
</evidence>
<keyword evidence="11" id="KW-0472">Membrane</keyword>
<evidence type="ECO:0000256" key="12">
    <source>
        <dbReference type="ARBA" id="ARBA00023273"/>
    </source>
</evidence>
<dbReference type="STRING" id="177439.DP3111"/>
<dbReference type="KEGG" id="dps:DP3111"/>
<keyword evidence="6" id="KW-0053">Apoptosis</keyword>
<dbReference type="GO" id="GO:0006631">
    <property type="term" value="P:fatty acid metabolic process"/>
    <property type="evidence" value="ECO:0007669"/>
    <property type="project" value="UniProtKB-KW"/>
</dbReference>
<evidence type="ECO:0000256" key="3">
    <source>
        <dbReference type="ARBA" id="ARBA00004632"/>
    </source>
</evidence>
<evidence type="ECO:0000313" key="25">
    <source>
        <dbReference type="EMBL" id="CAG37840.1"/>
    </source>
</evidence>
<evidence type="ECO:0000256" key="23">
    <source>
        <dbReference type="ARBA" id="ARBA00048180"/>
    </source>
</evidence>
<dbReference type="Gene3D" id="3.10.129.10">
    <property type="entry name" value="Hotdog Thioesterase"/>
    <property type="match status" value="1"/>
</dbReference>
<comment type="catalytic activity">
    <reaction evidence="23">
        <text>tetradecanoyl-CoA + H2O = tetradecanoate + CoA + H(+)</text>
        <dbReference type="Rhea" id="RHEA:40119"/>
        <dbReference type="ChEBI" id="CHEBI:15377"/>
        <dbReference type="ChEBI" id="CHEBI:15378"/>
        <dbReference type="ChEBI" id="CHEBI:30807"/>
        <dbReference type="ChEBI" id="CHEBI:57287"/>
        <dbReference type="ChEBI" id="CHEBI:57385"/>
    </reaction>
    <physiologicalReaction direction="left-to-right" evidence="23">
        <dbReference type="Rhea" id="RHEA:40120"/>
    </physiologicalReaction>
</comment>
<keyword evidence="5" id="KW-0963">Cytoplasm</keyword>
<dbReference type="GO" id="GO:0005737">
    <property type="term" value="C:cytoplasm"/>
    <property type="evidence" value="ECO:0007669"/>
    <property type="project" value="UniProtKB-SubCell"/>
</dbReference>
<keyword evidence="7" id="KW-0378">Hydrolase</keyword>
<protein>
    <recommendedName>
        <fullName evidence="17">Acyl-coenzyme A thioesterase THEM4</fullName>
        <ecNumber evidence="16">3.1.2.2</ecNumber>
    </recommendedName>
    <alternativeName>
        <fullName evidence="18">Thioesterase superfamily member 4</fullName>
    </alternativeName>
</protein>
<evidence type="ECO:0000256" key="1">
    <source>
        <dbReference type="ARBA" id="ARBA00004170"/>
    </source>
</evidence>
<comment type="catalytic activity">
    <reaction evidence="13">
        <text>(5Z,8Z,11Z,14Z)-eicosatetraenoyl-CoA + H2O = (5Z,8Z,11Z,14Z)-eicosatetraenoate + CoA + H(+)</text>
        <dbReference type="Rhea" id="RHEA:40151"/>
        <dbReference type="ChEBI" id="CHEBI:15377"/>
        <dbReference type="ChEBI" id="CHEBI:15378"/>
        <dbReference type="ChEBI" id="CHEBI:32395"/>
        <dbReference type="ChEBI" id="CHEBI:57287"/>
        <dbReference type="ChEBI" id="CHEBI:57368"/>
    </reaction>
    <physiologicalReaction direction="left-to-right" evidence="13">
        <dbReference type="Rhea" id="RHEA:40152"/>
    </physiologicalReaction>
</comment>
<dbReference type="eggNOG" id="COG2050">
    <property type="taxonomic scope" value="Bacteria"/>
</dbReference>
<evidence type="ECO:0000256" key="22">
    <source>
        <dbReference type="ARBA" id="ARBA00048074"/>
    </source>
</evidence>
<comment type="catalytic activity">
    <reaction evidence="21">
        <text>decanoyl-CoA + H2O = decanoate + CoA + H(+)</text>
        <dbReference type="Rhea" id="RHEA:40059"/>
        <dbReference type="ChEBI" id="CHEBI:15377"/>
        <dbReference type="ChEBI" id="CHEBI:15378"/>
        <dbReference type="ChEBI" id="CHEBI:27689"/>
        <dbReference type="ChEBI" id="CHEBI:57287"/>
        <dbReference type="ChEBI" id="CHEBI:61430"/>
    </reaction>
    <physiologicalReaction direction="left-to-right" evidence="21">
        <dbReference type="Rhea" id="RHEA:40060"/>
    </physiologicalReaction>
</comment>
<evidence type="ECO:0000256" key="13">
    <source>
        <dbReference type="ARBA" id="ARBA00035852"/>
    </source>
</evidence>
<dbReference type="InterPro" id="IPR006683">
    <property type="entry name" value="Thioestr_dom"/>
</dbReference>
<dbReference type="SUPFAM" id="SSF54637">
    <property type="entry name" value="Thioesterase/thiol ester dehydrase-isomerase"/>
    <property type="match status" value="1"/>
</dbReference>
<keyword evidence="26" id="KW-1185">Reference proteome</keyword>
<evidence type="ECO:0000256" key="17">
    <source>
        <dbReference type="ARBA" id="ARBA00040123"/>
    </source>
</evidence>
<reference evidence="26" key="1">
    <citation type="journal article" date="2004" name="Environ. Microbiol.">
        <title>The genome of Desulfotalea psychrophila, a sulfate-reducing bacterium from permanently cold Arctic sediments.</title>
        <authorList>
            <person name="Rabus R."/>
            <person name="Ruepp A."/>
            <person name="Frickey T."/>
            <person name="Rattei T."/>
            <person name="Fartmann B."/>
            <person name="Stark M."/>
            <person name="Bauer M."/>
            <person name="Zibat A."/>
            <person name="Lombardot T."/>
            <person name="Becker I."/>
            <person name="Amann J."/>
            <person name="Gellner K."/>
            <person name="Teeling H."/>
            <person name="Leuschner W.D."/>
            <person name="Gloeckner F.-O."/>
            <person name="Lupas A.N."/>
            <person name="Amann R."/>
            <person name="Klenk H.-P."/>
        </authorList>
    </citation>
    <scope>NUCLEOTIDE SEQUENCE [LARGE SCALE GENOMIC DNA]</scope>
    <source>
        <strain evidence="26">DSM 12343 / LSv54</strain>
    </source>
</reference>
<feature type="domain" description="Thioesterase" evidence="24">
    <location>
        <begin position="81"/>
        <end position="156"/>
    </location>
</feature>
<evidence type="ECO:0000256" key="10">
    <source>
        <dbReference type="ARBA" id="ARBA00023098"/>
    </source>
</evidence>
<gene>
    <name evidence="25" type="ordered locus">DP3111</name>
</gene>
<dbReference type="EMBL" id="CR522870">
    <property type="protein sequence ID" value="CAG37840.1"/>
    <property type="molecule type" value="Genomic_DNA"/>
</dbReference>
<keyword evidence="9" id="KW-0809">Transit peptide</keyword>
<keyword evidence="8" id="KW-0276">Fatty acid metabolism</keyword>
<evidence type="ECO:0000256" key="9">
    <source>
        <dbReference type="ARBA" id="ARBA00022946"/>
    </source>
</evidence>